<dbReference type="EMBL" id="JXJN01016939">
    <property type="status" value="NOT_ANNOTATED_CDS"/>
    <property type="molecule type" value="Genomic_DNA"/>
</dbReference>
<dbReference type="AlphaFoldDB" id="A0A1B0BMI4"/>
<accession>A0A1B0BMI4</accession>
<dbReference type="EnsemblMetazoa" id="GPPI034812-RA">
    <property type="protein sequence ID" value="GPPI034812-PA"/>
    <property type="gene ID" value="GPPI034812"/>
</dbReference>
<keyword evidence="2" id="KW-1185">Reference proteome</keyword>
<reference evidence="2" key="1">
    <citation type="submission" date="2015-01" db="EMBL/GenBank/DDBJ databases">
        <authorList>
            <person name="Aksoy S."/>
            <person name="Warren W."/>
            <person name="Wilson R.K."/>
        </authorList>
    </citation>
    <scope>NUCLEOTIDE SEQUENCE [LARGE SCALE GENOMIC DNA]</scope>
    <source>
        <strain evidence="2">IAEA</strain>
    </source>
</reference>
<organism evidence="1 2">
    <name type="scientific">Glossina palpalis gambiensis</name>
    <dbReference type="NCBI Taxonomy" id="67801"/>
    <lineage>
        <taxon>Eukaryota</taxon>
        <taxon>Metazoa</taxon>
        <taxon>Ecdysozoa</taxon>
        <taxon>Arthropoda</taxon>
        <taxon>Hexapoda</taxon>
        <taxon>Insecta</taxon>
        <taxon>Pterygota</taxon>
        <taxon>Neoptera</taxon>
        <taxon>Endopterygota</taxon>
        <taxon>Diptera</taxon>
        <taxon>Brachycera</taxon>
        <taxon>Muscomorpha</taxon>
        <taxon>Hippoboscoidea</taxon>
        <taxon>Glossinidae</taxon>
        <taxon>Glossina</taxon>
    </lineage>
</organism>
<dbReference type="VEuPathDB" id="VectorBase:GPPI034812"/>
<protein>
    <submittedName>
        <fullName evidence="1">Uncharacterized protein</fullName>
    </submittedName>
</protein>
<name>A0A1B0BMI4_9MUSC</name>
<sequence length="1000" mass="114941">MKYALSFKCHCFQPHNYCNCPQKFSGQTLFLQGVNEVVNGITEVMHICGIPYTNTKRAIDVIAYYFLHYNEVRFRIDAVPQKRMYRLDLIQDLACKCLMTSREAQISYTIIKRAFRAFYYGTDEGGVANPLLYPQLKHSPECLWYHAARRTAQVYACYEGMFPICQKDLELQIRTVYFKVYERLKALPRAGGHQECMCPKCFKRKQRASLKPQSSTAMLHQAVDSYEKIYQKETAEIVGESAYTRSSTVPYIGHEMESFDLLQGENRTCDCPTLDMMKFELNVPQLAEITNTGFSQGPFECYWNPITKEEAEAVDALPDFKLPEEQPCPPDTCDEDLYSLESCVSICECTCDVCECVGEEEEMETIEEKSESRQIDTTDDLLEGPRAPSEKYSLCRVPIKLLSKSEILAFQSKQKPKDQKKAIKKIGRKKIPKISAEKRIDSDKTEMEQIEKEMLSTFKNETEKETKLKLKNAAKRTTHLRFEESYTYICPMHNTMHPDKYIQSYKCECFQPHDYCSCPQKIPATIVFIDNVQHTAKSISKVMIICGVERKQAEKSIDVVAFYFLHYDEIRYHINSVPHKRLNRLDLLHDLSCKCSMARTEIQISYSIIKRAFKAFYYGTDEGGVHNPLLNPKRKHVSDCLWYYAARRTAQIYASYESMFPICQKSIEIKIRVVYLKLSNHIKSSIPYDDDRDCGCLKCFKRILVETLWSASSKEHLPEPSAIYSDKSSTLPGSGIQNEKWKFRATQPQVCDCPELTVSNQDKSLIEIAESLNIGYSQGPFECHWLPISKEEAEADDFKPDVSLPEEFPCPSESTILEEFESEPCDTSSCKCTCEICVCGSQEICDEDADVEREVTVDEGTLQEEEEESEITVKAESKLDLSKRMPSKKYSGCHVPSALLSPSEVDVFKTKEDQDLNKPRKKSDLWKLMRNVLKLTHLRGQVEQLKHSKETSSVATRNKSNQWKLLKNVMKWPLTRPQPFVSKLNAQESKELQGLTKIGD</sequence>
<proteinExistence type="predicted"/>
<dbReference type="Proteomes" id="UP000092460">
    <property type="component" value="Unassembled WGS sequence"/>
</dbReference>
<reference evidence="1" key="2">
    <citation type="submission" date="2020-05" db="UniProtKB">
        <authorList>
            <consortium name="EnsemblMetazoa"/>
        </authorList>
    </citation>
    <scope>IDENTIFICATION</scope>
    <source>
        <strain evidence="1">IAEA</strain>
    </source>
</reference>
<evidence type="ECO:0000313" key="1">
    <source>
        <dbReference type="EnsemblMetazoa" id="GPPI034812-PA"/>
    </source>
</evidence>
<evidence type="ECO:0000313" key="2">
    <source>
        <dbReference type="Proteomes" id="UP000092460"/>
    </source>
</evidence>